<dbReference type="InterPro" id="IPR050267">
    <property type="entry name" value="Anti-sigma-factor_SerPK"/>
</dbReference>
<feature type="region of interest" description="Disordered" evidence="1">
    <location>
        <begin position="82"/>
        <end position="148"/>
    </location>
</feature>
<keyword evidence="3" id="KW-1185">Reference proteome</keyword>
<reference evidence="3" key="1">
    <citation type="submission" date="2016-10" db="EMBL/GenBank/DDBJ databases">
        <authorList>
            <person name="Varghese N."/>
            <person name="Submissions S."/>
        </authorList>
    </citation>
    <scope>NUCLEOTIDE SEQUENCE [LARGE SCALE GENOMIC DNA]</scope>
    <source>
        <strain evidence="3">CGMCC 4.7042</strain>
    </source>
</reference>
<dbReference type="Proteomes" id="UP000199063">
    <property type="component" value="Unassembled WGS sequence"/>
</dbReference>
<name>A0A1G9N2F3_9ACTN</name>
<gene>
    <name evidence="2" type="ORF">SAMN05444921_101421</name>
</gene>
<dbReference type="PANTHER" id="PTHR35526:SF3">
    <property type="entry name" value="ANTI-SIGMA-F FACTOR RSBW"/>
    <property type="match status" value="1"/>
</dbReference>
<feature type="region of interest" description="Disordered" evidence="1">
    <location>
        <begin position="1"/>
        <end position="24"/>
    </location>
</feature>
<dbReference type="RefSeq" id="WP_244291782.1">
    <property type="nucleotide sequence ID" value="NZ_FNHI01000001.1"/>
</dbReference>
<accession>A0A1G9N2F3</accession>
<dbReference type="AlphaFoldDB" id="A0A1G9N2F3"/>
<feature type="compositionally biased region" description="Basic residues" evidence="1">
    <location>
        <begin position="118"/>
        <end position="133"/>
    </location>
</feature>
<dbReference type="PANTHER" id="PTHR35526">
    <property type="entry name" value="ANTI-SIGMA-F FACTOR RSBW-RELATED"/>
    <property type="match status" value="1"/>
</dbReference>
<proteinExistence type="predicted"/>
<sequence>MSADEMTGTTRPESAVPRTPSQARTKVEALLREWLMPARGVPDTKVVGDAVLVTSELVTNALRHGGGMTSFDVEMTDDGCRVSVGDRSDRLPELASPPGRQRQAARRGPRLAGDPQTRAKRHDHPRGRRGKARQRPDLPGLRHPYRRA</sequence>
<dbReference type="EMBL" id="FNHI01000001">
    <property type="protein sequence ID" value="SDL80307.1"/>
    <property type="molecule type" value="Genomic_DNA"/>
</dbReference>
<evidence type="ECO:0008006" key="4">
    <source>
        <dbReference type="Google" id="ProtNLM"/>
    </source>
</evidence>
<organism evidence="2 3">
    <name type="scientific">Streptomyces wuyuanensis</name>
    <dbReference type="NCBI Taxonomy" id="1196353"/>
    <lineage>
        <taxon>Bacteria</taxon>
        <taxon>Bacillati</taxon>
        <taxon>Actinomycetota</taxon>
        <taxon>Actinomycetes</taxon>
        <taxon>Kitasatosporales</taxon>
        <taxon>Streptomycetaceae</taxon>
        <taxon>Streptomyces</taxon>
    </lineage>
</organism>
<dbReference type="Gene3D" id="3.30.565.10">
    <property type="entry name" value="Histidine kinase-like ATPase, C-terminal domain"/>
    <property type="match status" value="1"/>
</dbReference>
<evidence type="ECO:0000256" key="1">
    <source>
        <dbReference type="SAM" id="MobiDB-lite"/>
    </source>
</evidence>
<evidence type="ECO:0000313" key="2">
    <source>
        <dbReference type="EMBL" id="SDL80307.1"/>
    </source>
</evidence>
<dbReference type="InterPro" id="IPR036890">
    <property type="entry name" value="HATPase_C_sf"/>
</dbReference>
<feature type="compositionally biased region" description="Basic and acidic residues" evidence="1">
    <location>
        <begin position="82"/>
        <end position="92"/>
    </location>
</feature>
<evidence type="ECO:0000313" key="3">
    <source>
        <dbReference type="Proteomes" id="UP000199063"/>
    </source>
</evidence>
<protein>
    <recommendedName>
        <fullName evidence="4">Anti-sigma regulatory factor (Ser/Thr protein kinase)</fullName>
    </recommendedName>
</protein>
<dbReference type="GeneID" id="40827754"/>